<proteinExistence type="predicted"/>
<accession>A0A0N7LS61</accession>
<dbReference type="AlphaFoldDB" id="A0A0N7LS61"/>
<reference evidence="1 3" key="1">
    <citation type="submission" date="2015-09" db="EMBL/GenBank/DDBJ databases">
        <authorList>
            <consortium name="Swine Surveillance"/>
        </authorList>
    </citation>
    <scope>NUCLEOTIDE SEQUENCE [LARGE SCALE GENOMIC DNA]</scope>
    <source>
        <strain evidence="1 3">CECT 7688</strain>
    </source>
</reference>
<evidence type="ECO:0000313" key="2">
    <source>
        <dbReference type="EMBL" id="CUH53132.1"/>
    </source>
</evidence>
<evidence type="ECO:0000313" key="1">
    <source>
        <dbReference type="EMBL" id="CUH52724.1"/>
    </source>
</evidence>
<dbReference type="Proteomes" id="UP000054823">
    <property type="component" value="Unassembled WGS sequence"/>
</dbReference>
<protein>
    <submittedName>
        <fullName evidence="1">Uncharacterized protein</fullName>
    </submittedName>
</protein>
<organism evidence="1 3">
    <name type="scientific">Shimia marina</name>
    <dbReference type="NCBI Taxonomy" id="321267"/>
    <lineage>
        <taxon>Bacteria</taxon>
        <taxon>Pseudomonadati</taxon>
        <taxon>Pseudomonadota</taxon>
        <taxon>Alphaproteobacteria</taxon>
        <taxon>Rhodobacterales</taxon>
        <taxon>Roseobacteraceae</taxon>
    </lineage>
</organism>
<name>A0A0N7LS61_9RHOB</name>
<dbReference type="EMBL" id="CYPW01000026">
    <property type="protein sequence ID" value="CUH53132.1"/>
    <property type="molecule type" value="Genomic_DNA"/>
</dbReference>
<sequence>MKAACKLETGCIVALSNNYQGLDEMERDRPELLEDYIEVRHRDRCSEYSIRQRLFGERVSYLRSLGLGG</sequence>
<keyword evidence="3" id="KW-1185">Reference proteome</keyword>
<evidence type="ECO:0000313" key="3">
    <source>
        <dbReference type="Proteomes" id="UP000054823"/>
    </source>
</evidence>
<dbReference type="EMBL" id="CYPW01000022">
    <property type="protein sequence ID" value="CUH52724.1"/>
    <property type="molecule type" value="Genomic_DNA"/>
</dbReference>
<gene>
    <name evidence="1" type="ORF">SHM7688_02171</name>
    <name evidence="2" type="ORF">SHM7688_02584</name>
</gene>